<accession>A0A6J4R6A2</accession>
<keyword evidence="3" id="KW-0028">Amino-acid biosynthesis</keyword>
<evidence type="ECO:0000256" key="3">
    <source>
        <dbReference type="ARBA" id="ARBA00023304"/>
    </source>
</evidence>
<dbReference type="PANTHER" id="PTHR43661">
    <property type="entry name" value="D-XYLONATE DEHYDRATASE"/>
    <property type="match status" value="1"/>
</dbReference>
<feature type="domain" description="Dihydroxy-acid/6-phosphogluconate dehydratase C-terminal" evidence="4">
    <location>
        <begin position="262"/>
        <end position="410"/>
    </location>
</feature>
<dbReference type="EC" id="4.2.1.9" evidence="5"/>
<dbReference type="GO" id="GO:0051537">
    <property type="term" value="F:2 iron, 2 sulfur cluster binding"/>
    <property type="evidence" value="ECO:0007669"/>
    <property type="project" value="UniProtKB-KW"/>
</dbReference>
<organism evidence="5">
    <name type="scientific">uncultured Rubrobacteraceae bacterium</name>
    <dbReference type="NCBI Taxonomy" id="349277"/>
    <lineage>
        <taxon>Bacteria</taxon>
        <taxon>Bacillati</taxon>
        <taxon>Actinomycetota</taxon>
        <taxon>Rubrobacteria</taxon>
        <taxon>Rubrobacterales</taxon>
        <taxon>Rubrobacteraceae</taxon>
        <taxon>environmental samples</taxon>
    </lineage>
</organism>
<dbReference type="GO" id="GO:0005829">
    <property type="term" value="C:cytosol"/>
    <property type="evidence" value="ECO:0007669"/>
    <property type="project" value="TreeGrafter"/>
</dbReference>
<dbReference type="InterPro" id="IPR042096">
    <property type="entry name" value="Dihydro-acid_dehy_C"/>
</dbReference>
<dbReference type="SUPFAM" id="SSF52016">
    <property type="entry name" value="LeuD/IlvD-like"/>
    <property type="match status" value="1"/>
</dbReference>
<dbReference type="GO" id="GO:0004160">
    <property type="term" value="F:dihydroxy-acid dehydratase activity"/>
    <property type="evidence" value="ECO:0007669"/>
    <property type="project" value="UniProtKB-EC"/>
</dbReference>
<dbReference type="Pfam" id="PF24877">
    <property type="entry name" value="ILV_EDD_C"/>
    <property type="match status" value="1"/>
</dbReference>
<evidence type="ECO:0000256" key="1">
    <source>
        <dbReference type="ARBA" id="ARBA00022714"/>
    </source>
</evidence>
<dbReference type="InterPro" id="IPR056740">
    <property type="entry name" value="ILV_EDD_C"/>
</dbReference>
<protein>
    <submittedName>
        <fullName evidence="5">Dihydroxy-acid dehydratase</fullName>
        <ecNumber evidence="5">4.2.1.9</ecNumber>
    </submittedName>
</protein>
<evidence type="ECO:0000256" key="2">
    <source>
        <dbReference type="ARBA" id="ARBA00023014"/>
    </source>
</evidence>
<keyword evidence="1" id="KW-0408">Iron</keyword>
<evidence type="ECO:0000259" key="4">
    <source>
        <dbReference type="Pfam" id="PF24877"/>
    </source>
</evidence>
<keyword evidence="5" id="KW-0456">Lyase</keyword>
<dbReference type="GO" id="GO:0009082">
    <property type="term" value="P:branched-chain amino acid biosynthetic process"/>
    <property type="evidence" value="ECO:0007669"/>
    <property type="project" value="UniProtKB-KW"/>
</dbReference>
<dbReference type="PANTHER" id="PTHR43661:SF3">
    <property type="entry name" value="D-XYLONATE DEHYDRATASE YAGF-RELATED"/>
    <property type="match status" value="1"/>
</dbReference>
<evidence type="ECO:0000313" key="5">
    <source>
        <dbReference type="EMBL" id="CAA9462701.1"/>
    </source>
</evidence>
<dbReference type="Gene3D" id="3.50.30.80">
    <property type="entry name" value="IlvD/EDD C-terminal domain-like"/>
    <property type="match status" value="1"/>
</dbReference>
<keyword evidence="3" id="KW-0100">Branched-chain amino acid biosynthesis</keyword>
<reference evidence="5" key="1">
    <citation type="submission" date="2020-02" db="EMBL/GenBank/DDBJ databases">
        <authorList>
            <person name="Meier V. D."/>
        </authorList>
    </citation>
    <scope>NUCLEOTIDE SEQUENCE</scope>
    <source>
        <strain evidence="5">AVDCRST_MAG14</strain>
    </source>
</reference>
<dbReference type="SUPFAM" id="SSF143975">
    <property type="entry name" value="IlvD/EDD N-terminal domain-like"/>
    <property type="match status" value="1"/>
</dbReference>
<name>A0A6J4R6A2_9ACTN</name>
<sequence length="413" mass="42473">MPKDGAPRIFVPVPSEALGYVGSILEAGGEPMVLGLPTERPAGGVALHREWVADWTEVFCSEHGIGALLLSATEPAELAGLLVAALRLDLPAVVVPTMEPFCIALAAMGFAPLAEDAAKVVVELAKAGRPRLRELIEGFSLANALRAGLTAGAGPELLVHLAAIAREAGATGLPQMIRVLTPESPAATGPGSPWLAEHGATGLLAHLTDTLHDARTVTGRLKEALPPEPPAPPPETAGSRLVFVRGRASGTEVLCHRDATGREISGSCRVFASEEEAVRAVENGEVDPGALLVVTGCGPRGGPGLLRLDRLGGALDEANLSIPVLTDGLAPEGVSGGWASLMTPEAAAGGVISRLRDGDTLRLDLEEGLIRTGVVAEEIRRREPFTVPTPSGSGYAARYARSALPALEGAGFG</sequence>
<gene>
    <name evidence="5" type="ORF">AVDCRST_MAG14-2721</name>
</gene>
<dbReference type="AlphaFoldDB" id="A0A6J4R6A2"/>
<dbReference type="InterPro" id="IPR037237">
    <property type="entry name" value="IlvD/EDD_N"/>
</dbReference>
<dbReference type="EMBL" id="CADCVG010000112">
    <property type="protein sequence ID" value="CAA9462701.1"/>
    <property type="molecule type" value="Genomic_DNA"/>
</dbReference>
<keyword evidence="1" id="KW-0001">2Fe-2S</keyword>
<keyword evidence="1" id="KW-0479">Metal-binding</keyword>
<keyword evidence="2" id="KW-0411">Iron-sulfur</keyword>
<proteinExistence type="predicted"/>